<gene>
    <name evidence="7" type="primary">prnD_2</name>
    <name evidence="7" type="ORF">ENSA7_38140</name>
</gene>
<keyword evidence="5" id="KW-0411">Iron-sulfur</keyword>
<dbReference type="SUPFAM" id="SSF55961">
    <property type="entry name" value="Bet v1-like"/>
    <property type="match status" value="1"/>
</dbReference>
<evidence type="ECO:0000256" key="1">
    <source>
        <dbReference type="ARBA" id="ARBA00022714"/>
    </source>
</evidence>
<evidence type="ECO:0000256" key="4">
    <source>
        <dbReference type="ARBA" id="ARBA00023004"/>
    </source>
</evidence>
<sequence length="319" mass="36725">MIPNEWYAVVESSRVRNQPLGLERLGQNIVLFRRPSGEIACLPDRCPHRGAKLSPGRISQGCIQCPFHGFLYDGDGVCRHVPANGADRPVPKGLRLDPFPTREAHGLIWIWWGERRDVYPEVPWFPQDDEASAVEGSRVYDFNYSRFIENTMDAHHIPFVHGALQYVGKLIDPFEASFDGDVIRVLTGLKRDRAQPDEEAMTFDMRFKFPNVFFTTYLRAGEPKLRLIQVSTPVDEQRTWLYVRMYQRLSRLPIVGRTLSRMIMRVDGKIAQEVQDFAIFRTQTPAKPSLDCDYTLIVADRGIYYYLAERERRIAAAAT</sequence>
<keyword evidence="4" id="KW-0408">Iron</keyword>
<dbReference type="OrthoDB" id="9790995at2"/>
<keyword evidence="3 7" id="KW-0560">Oxidoreductase</keyword>
<dbReference type="Gene3D" id="3.90.380.10">
    <property type="entry name" value="Naphthalene 1,2-dioxygenase Alpha Subunit, Chain A, domain 1"/>
    <property type="match status" value="1"/>
</dbReference>
<dbReference type="PANTHER" id="PTHR21266">
    <property type="entry name" value="IRON-SULFUR DOMAIN CONTAINING PROTEIN"/>
    <property type="match status" value="1"/>
</dbReference>
<dbReference type="InterPro" id="IPR044043">
    <property type="entry name" value="VanA_C_cat"/>
</dbReference>
<comment type="caution">
    <text evidence="7">The sequence shown here is derived from an EMBL/GenBank/DDBJ whole genome shotgun (WGS) entry which is preliminary data.</text>
</comment>
<dbReference type="Gene3D" id="2.102.10.10">
    <property type="entry name" value="Rieske [2Fe-2S] iron-sulphur domain"/>
    <property type="match status" value="1"/>
</dbReference>
<dbReference type="Pfam" id="PF00355">
    <property type="entry name" value="Rieske"/>
    <property type="match status" value="1"/>
</dbReference>
<evidence type="ECO:0000256" key="3">
    <source>
        <dbReference type="ARBA" id="ARBA00023002"/>
    </source>
</evidence>
<dbReference type="EMBL" id="PVNL01000074">
    <property type="protein sequence ID" value="PRQ06495.1"/>
    <property type="molecule type" value="Genomic_DNA"/>
</dbReference>
<accession>A0A2S9YN34</accession>
<evidence type="ECO:0000313" key="7">
    <source>
        <dbReference type="EMBL" id="PRQ06495.1"/>
    </source>
</evidence>
<dbReference type="RefSeq" id="WP_106090782.1">
    <property type="nucleotide sequence ID" value="NZ_PVNL01000074.1"/>
</dbReference>
<evidence type="ECO:0000256" key="5">
    <source>
        <dbReference type="ARBA" id="ARBA00023014"/>
    </source>
</evidence>
<keyword evidence="1" id="KW-0001">2Fe-2S</keyword>
<dbReference type="InterPro" id="IPR050584">
    <property type="entry name" value="Cholesterol_7-desaturase"/>
</dbReference>
<evidence type="ECO:0000259" key="6">
    <source>
        <dbReference type="PROSITE" id="PS51296"/>
    </source>
</evidence>
<keyword evidence="2" id="KW-0479">Metal-binding</keyword>
<name>A0A2S9YN34_9BACT</name>
<proteinExistence type="predicted"/>
<reference evidence="7 8" key="1">
    <citation type="submission" date="2018-03" db="EMBL/GenBank/DDBJ databases">
        <title>Draft Genome Sequences of the Obligatory Marine Myxobacteria Enhygromyxa salina SWB007.</title>
        <authorList>
            <person name="Poehlein A."/>
            <person name="Moghaddam J.A."/>
            <person name="Harms H."/>
            <person name="Alanjari M."/>
            <person name="Koenig G.M."/>
            <person name="Daniel R."/>
            <person name="Schaeberle T.F."/>
        </authorList>
    </citation>
    <scope>NUCLEOTIDE SEQUENCE [LARGE SCALE GENOMIC DNA]</scope>
    <source>
        <strain evidence="7 8">SWB007</strain>
    </source>
</reference>
<dbReference type="EC" id="1.14.13.-" evidence="7"/>
<dbReference type="AlphaFoldDB" id="A0A2S9YN34"/>
<dbReference type="CDD" id="cd03469">
    <property type="entry name" value="Rieske_RO_Alpha_N"/>
    <property type="match status" value="1"/>
</dbReference>
<dbReference type="GO" id="GO:0016491">
    <property type="term" value="F:oxidoreductase activity"/>
    <property type="evidence" value="ECO:0007669"/>
    <property type="project" value="UniProtKB-KW"/>
</dbReference>
<feature type="domain" description="Rieske" evidence="6">
    <location>
        <begin position="6"/>
        <end position="110"/>
    </location>
</feature>
<dbReference type="SUPFAM" id="SSF50022">
    <property type="entry name" value="ISP domain"/>
    <property type="match status" value="1"/>
</dbReference>
<evidence type="ECO:0000256" key="2">
    <source>
        <dbReference type="ARBA" id="ARBA00022723"/>
    </source>
</evidence>
<dbReference type="GO" id="GO:0046872">
    <property type="term" value="F:metal ion binding"/>
    <property type="evidence" value="ECO:0007669"/>
    <property type="project" value="UniProtKB-KW"/>
</dbReference>
<dbReference type="InterPro" id="IPR017941">
    <property type="entry name" value="Rieske_2Fe-2S"/>
</dbReference>
<protein>
    <submittedName>
        <fullName evidence="7">Aminopyrrolnitrin oxygenase PrnD</fullName>
        <ecNumber evidence="7">1.14.13.-</ecNumber>
    </submittedName>
</protein>
<dbReference type="InterPro" id="IPR036922">
    <property type="entry name" value="Rieske_2Fe-2S_sf"/>
</dbReference>
<organism evidence="7 8">
    <name type="scientific">Enhygromyxa salina</name>
    <dbReference type="NCBI Taxonomy" id="215803"/>
    <lineage>
        <taxon>Bacteria</taxon>
        <taxon>Pseudomonadati</taxon>
        <taxon>Myxococcota</taxon>
        <taxon>Polyangia</taxon>
        <taxon>Nannocystales</taxon>
        <taxon>Nannocystaceae</taxon>
        <taxon>Enhygromyxa</taxon>
    </lineage>
</organism>
<dbReference type="Proteomes" id="UP000238823">
    <property type="component" value="Unassembled WGS sequence"/>
</dbReference>
<dbReference type="PROSITE" id="PS51296">
    <property type="entry name" value="RIESKE"/>
    <property type="match status" value="1"/>
</dbReference>
<dbReference type="Pfam" id="PF19112">
    <property type="entry name" value="VanA_C"/>
    <property type="match status" value="1"/>
</dbReference>
<evidence type="ECO:0000313" key="8">
    <source>
        <dbReference type="Proteomes" id="UP000238823"/>
    </source>
</evidence>
<dbReference type="GO" id="GO:0051537">
    <property type="term" value="F:2 iron, 2 sulfur cluster binding"/>
    <property type="evidence" value="ECO:0007669"/>
    <property type="project" value="UniProtKB-KW"/>
</dbReference>
<dbReference type="PANTHER" id="PTHR21266:SF59">
    <property type="entry name" value="BLR4922 PROTEIN"/>
    <property type="match status" value="1"/>
</dbReference>